<dbReference type="Proteomes" id="UP000198559">
    <property type="component" value="Unassembled WGS sequence"/>
</dbReference>
<evidence type="ECO:0000313" key="3">
    <source>
        <dbReference type="Proteomes" id="UP000198559"/>
    </source>
</evidence>
<evidence type="ECO:0000313" key="2">
    <source>
        <dbReference type="EMBL" id="SEH92346.1"/>
    </source>
</evidence>
<accession>A0A1H6M4U7</accession>
<sequence>MVIKKSSILSTITTSKSKNKVLPLNPPKSFLNTVSLRHPRSGASAKLTGKSNSDNG</sequence>
<protein>
    <submittedName>
        <fullName evidence="2">Uncharacterized protein</fullName>
    </submittedName>
</protein>
<reference evidence="3" key="1">
    <citation type="submission" date="2016-06" db="EMBL/GenBank/DDBJ databases">
        <authorList>
            <person name="Petersen J."/>
            <person name="Sayavedra L."/>
        </authorList>
    </citation>
    <scope>NUCLEOTIDE SEQUENCE [LARGE SCALE GENOMIC DNA]</scope>
    <source>
        <strain evidence="3">BazSymB</strain>
    </source>
</reference>
<proteinExistence type="predicted"/>
<feature type="compositionally biased region" description="Low complexity" evidence="1">
    <location>
        <begin position="1"/>
        <end position="16"/>
    </location>
</feature>
<gene>
    <name evidence="2" type="ORF">BAZSYMB_SCAFFOLD00101_6</name>
</gene>
<dbReference type="EMBL" id="CVUD02000243">
    <property type="protein sequence ID" value="SEH92346.1"/>
    <property type="molecule type" value="Genomic_DNA"/>
</dbReference>
<name>A0A1H6M4U7_9GAMM</name>
<organism evidence="2 3">
    <name type="scientific">Bathymodiolus azoricus thioautotrophic gill symbiont</name>
    <dbReference type="NCBI Taxonomy" id="235205"/>
    <lineage>
        <taxon>Bacteria</taxon>
        <taxon>Pseudomonadati</taxon>
        <taxon>Pseudomonadota</taxon>
        <taxon>Gammaproteobacteria</taxon>
        <taxon>sulfur-oxidizing symbionts</taxon>
    </lineage>
</organism>
<evidence type="ECO:0000256" key="1">
    <source>
        <dbReference type="SAM" id="MobiDB-lite"/>
    </source>
</evidence>
<feature type="region of interest" description="Disordered" evidence="1">
    <location>
        <begin position="1"/>
        <end position="56"/>
    </location>
</feature>
<dbReference type="AlphaFoldDB" id="A0A1H6M4U7"/>